<dbReference type="SUPFAM" id="SSF52096">
    <property type="entry name" value="ClpP/crotonase"/>
    <property type="match status" value="1"/>
</dbReference>
<evidence type="ECO:0000313" key="2">
    <source>
        <dbReference type="Proteomes" id="UP000199071"/>
    </source>
</evidence>
<dbReference type="GO" id="GO:0006635">
    <property type="term" value="P:fatty acid beta-oxidation"/>
    <property type="evidence" value="ECO:0007669"/>
    <property type="project" value="TreeGrafter"/>
</dbReference>
<dbReference type="PANTHER" id="PTHR11941">
    <property type="entry name" value="ENOYL-COA HYDRATASE-RELATED"/>
    <property type="match status" value="1"/>
</dbReference>
<dbReference type="Proteomes" id="UP000199071">
    <property type="component" value="Unassembled WGS sequence"/>
</dbReference>
<gene>
    <name evidence="1" type="ORF">SAMN02982931_03755</name>
</gene>
<dbReference type="PANTHER" id="PTHR11941:SF54">
    <property type="entry name" value="ENOYL-COA HYDRATASE, MITOCHONDRIAL"/>
    <property type="match status" value="1"/>
</dbReference>
<dbReference type="RefSeq" id="WP_090878758.1">
    <property type="nucleotide sequence ID" value="NZ_FMXQ01000008.1"/>
</dbReference>
<dbReference type="GO" id="GO:0004497">
    <property type="term" value="F:monooxygenase activity"/>
    <property type="evidence" value="ECO:0007669"/>
    <property type="project" value="UniProtKB-KW"/>
</dbReference>
<accession>A0A1G6DTP7</accession>
<dbReference type="Gene3D" id="3.90.226.10">
    <property type="entry name" value="2-enoyl-CoA Hydratase, Chain A, domain 1"/>
    <property type="match status" value="1"/>
</dbReference>
<proteinExistence type="predicted"/>
<evidence type="ECO:0000313" key="1">
    <source>
        <dbReference type="EMBL" id="SDB48501.1"/>
    </source>
</evidence>
<protein>
    <submittedName>
        <fullName evidence="1">3,5-dihydroxyphenylacetyl-CoA monooxygenase</fullName>
    </submittedName>
</protein>
<dbReference type="Pfam" id="PF00378">
    <property type="entry name" value="ECH_1"/>
    <property type="match status" value="1"/>
</dbReference>
<name>A0A1G6DTP7_9HYPH</name>
<dbReference type="STRING" id="665467.SAMN02982931_03755"/>
<dbReference type="OrthoDB" id="7337390at2"/>
<dbReference type="AlphaFoldDB" id="A0A1G6DTP7"/>
<dbReference type="Gene3D" id="1.20.58.1300">
    <property type="match status" value="1"/>
</dbReference>
<dbReference type="EMBL" id="FMXQ01000008">
    <property type="protein sequence ID" value="SDB48501.1"/>
    <property type="molecule type" value="Genomic_DNA"/>
</dbReference>
<organism evidence="1 2">
    <name type="scientific">Bauldia litoralis</name>
    <dbReference type="NCBI Taxonomy" id="665467"/>
    <lineage>
        <taxon>Bacteria</taxon>
        <taxon>Pseudomonadati</taxon>
        <taxon>Pseudomonadota</taxon>
        <taxon>Alphaproteobacteria</taxon>
        <taxon>Hyphomicrobiales</taxon>
        <taxon>Kaistiaceae</taxon>
        <taxon>Bauldia</taxon>
    </lineage>
</organism>
<keyword evidence="1" id="KW-0560">Oxidoreductase</keyword>
<dbReference type="InterPro" id="IPR001753">
    <property type="entry name" value="Enoyl-CoA_hydra/iso"/>
</dbReference>
<dbReference type="CDD" id="cd06558">
    <property type="entry name" value="crotonase-like"/>
    <property type="match status" value="1"/>
</dbReference>
<keyword evidence="1" id="KW-0503">Monooxygenase</keyword>
<dbReference type="InterPro" id="IPR029045">
    <property type="entry name" value="ClpP/crotonase-like_dom_sf"/>
</dbReference>
<keyword evidence="2" id="KW-1185">Reference proteome</keyword>
<sequence>MDAEGNTALDALIAAGLDSEAVHGWGAAEPARTADITTDRHRYSAFWDRSTGLIDALPTKSKRTEAEAAAAAHIFAVARESRERFLAVHAAAVYEEITDRRGRHVRLEDLVLAAAAAIPGLTPTEEEVAAESRLHQGDKDGVEIDQGIFLAQTLAVEEAGLHLCHAMLLPRAETAEHLERFVADGVLDLGTVRLERRGKAVLLTATNPRFLNAEDTTTLDLMEIAVDVATLDPVSEIAVMRGGKAEHPKYQGRSVFGSGINLTHLYCGKIPFVWFLKRDLGYVHKMLRGVARPDSLPDDVRGRGIEKPWVAAVDTFAIGGHCQLLLVADYVLAADDAFMTLPARKEGIIPGFANLRLPRHTGDRIAREAIQYELKLVCDSQQGRLICDEIASADAMGEAIDKVVTGLTSAGVVSAVGNRRAFRVGEEPLDLFRRYASVYAREQAYCHFSPALIANLERNWDAKNRKA</sequence>
<reference evidence="1 2" key="1">
    <citation type="submission" date="2016-10" db="EMBL/GenBank/DDBJ databases">
        <authorList>
            <person name="de Groot N.N."/>
        </authorList>
    </citation>
    <scope>NUCLEOTIDE SEQUENCE [LARGE SCALE GENOMIC DNA]</scope>
    <source>
        <strain evidence="1 2">ATCC 35022</strain>
    </source>
</reference>